<evidence type="ECO:0000313" key="1">
    <source>
        <dbReference type="EMBL" id="CAI9594243.1"/>
    </source>
</evidence>
<gene>
    <name evidence="1" type="ORF">SPARVUS_LOCUS11693951</name>
</gene>
<accession>A0ABN9FFP9</accession>
<keyword evidence="2" id="KW-1185">Reference proteome</keyword>
<evidence type="ECO:0000313" key="2">
    <source>
        <dbReference type="Proteomes" id="UP001162483"/>
    </source>
</evidence>
<dbReference type="Proteomes" id="UP001162483">
    <property type="component" value="Unassembled WGS sequence"/>
</dbReference>
<dbReference type="EMBL" id="CATNWA010016643">
    <property type="protein sequence ID" value="CAI9594243.1"/>
    <property type="molecule type" value="Genomic_DNA"/>
</dbReference>
<comment type="caution">
    <text evidence="1">The sequence shown here is derived from an EMBL/GenBank/DDBJ whole genome shotgun (WGS) entry which is preliminary data.</text>
</comment>
<reference evidence="1" key="1">
    <citation type="submission" date="2023-05" db="EMBL/GenBank/DDBJ databases">
        <authorList>
            <person name="Stuckert A."/>
        </authorList>
    </citation>
    <scope>NUCLEOTIDE SEQUENCE</scope>
</reference>
<protein>
    <submittedName>
        <fullName evidence="1">Uncharacterized protein</fullName>
    </submittedName>
</protein>
<proteinExistence type="predicted"/>
<name>A0ABN9FFP9_9NEOB</name>
<sequence length="94" mass="9993">MITSLMISAQQCRPEVPPTSAHQCLSVSPSSATHHAAYQCPSLLHINTASSMPPDQCPRVLPHQCNLSVPIHATSSVPISTAYQCLVLPISAAY</sequence>
<feature type="non-terminal residue" evidence="1">
    <location>
        <position position="94"/>
    </location>
</feature>
<organism evidence="1 2">
    <name type="scientific">Staurois parvus</name>
    <dbReference type="NCBI Taxonomy" id="386267"/>
    <lineage>
        <taxon>Eukaryota</taxon>
        <taxon>Metazoa</taxon>
        <taxon>Chordata</taxon>
        <taxon>Craniata</taxon>
        <taxon>Vertebrata</taxon>
        <taxon>Euteleostomi</taxon>
        <taxon>Amphibia</taxon>
        <taxon>Batrachia</taxon>
        <taxon>Anura</taxon>
        <taxon>Neobatrachia</taxon>
        <taxon>Ranoidea</taxon>
        <taxon>Ranidae</taxon>
        <taxon>Staurois</taxon>
    </lineage>
</organism>